<protein>
    <recommendedName>
        <fullName evidence="3">Outer membrane protein beta-barrel domain-containing protein</fullName>
    </recommendedName>
</protein>
<name>A0A6S6UDR3_9BACT</name>
<dbReference type="SUPFAM" id="SSF56925">
    <property type="entry name" value="OMPA-like"/>
    <property type="match status" value="1"/>
</dbReference>
<dbReference type="InterPro" id="IPR011250">
    <property type="entry name" value="OMP/PagP_B-barrel"/>
</dbReference>
<gene>
    <name evidence="2" type="ORF">HELGO_WM24161</name>
</gene>
<evidence type="ECO:0000256" key="1">
    <source>
        <dbReference type="SAM" id="SignalP"/>
    </source>
</evidence>
<evidence type="ECO:0008006" key="3">
    <source>
        <dbReference type="Google" id="ProtNLM"/>
    </source>
</evidence>
<sequence length="176" mass="19829">MLIFKKIFLVIISTLSLSYAVDDFSSERLLGIEVGYTTVNSTNEIGFNKTSNNVEFGIKIGAQNEEWRTTIHANFMKAQGRDYQKIMLDFDRFVWASLYKTDNIILKPYLGAHVGWLRYTDDIALSDNGLAYGGQMGLALTVLNEIDFDLGYKYTVADIIGVDDIGSLTFGVNYIY</sequence>
<dbReference type="AlphaFoldDB" id="A0A6S6UDR3"/>
<accession>A0A6S6UDR3</accession>
<evidence type="ECO:0000313" key="2">
    <source>
        <dbReference type="EMBL" id="CAA6825029.1"/>
    </source>
</evidence>
<proteinExistence type="predicted"/>
<keyword evidence="1" id="KW-0732">Signal</keyword>
<dbReference type="EMBL" id="CACVAZ010000188">
    <property type="protein sequence ID" value="CAA6825029.1"/>
    <property type="molecule type" value="Genomic_DNA"/>
</dbReference>
<dbReference type="Gene3D" id="2.40.160.20">
    <property type="match status" value="1"/>
</dbReference>
<reference evidence="2" key="1">
    <citation type="submission" date="2020-01" db="EMBL/GenBank/DDBJ databases">
        <authorList>
            <person name="Meier V. D."/>
            <person name="Meier V D."/>
        </authorList>
    </citation>
    <scope>NUCLEOTIDE SEQUENCE</scope>
    <source>
        <strain evidence="2">HLG_WM_MAG_02</strain>
    </source>
</reference>
<feature type="chain" id="PRO_5027863201" description="Outer membrane protein beta-barrel domain-containing protein" evidence="1">
    <location>
        <begin position="21"/>
        <end position="176"/>
    </location>
</feature>
<organism evidence="2">
    <name type="scientific">uncultured Sulfurovum sp</name>
    <dbReference type="NCBI Taxonomy" id="269237"/>
    <lineage>
        <taxon>Bacteria</taxon>
        <taxon>Pseudomonadati</taxon>
        <taxon>Campylobacterota</taxon>
        <taxon>Epsilonproteobacteria</taxon>
        <taxon>Campylobacterales</taxon>
        <taxon>Sulfurovaceae</taxon>
        <taxon>Sulfurovum</taxon>
        <taxon>environmental samples</taxon>
    </lineage>
</organism>
<feature type="signal peptide" evidence="1">
    <location>
        <begin position="1"/>
        <end position="20"/>
    </location>
</feature>